<organism evidence="2">
    <name type="scientific">Capitella teleta</name>
    <name type="common">Polychaete worm</name>
    <dbReference type="NCBI Taxonomy" id="283909"/>
    <lineage>
        <taxon>Eukaryota</taxon>
        <taxon>Metazoa</taxon>
        <taxon>Spiralia</taxon>
        <taxon>Lophotrochozoa</taxon>
        <taxon>Annelida</taxon>
        <taxon>Polychaeta</taxon>
        <taxon>Sedentaria</taxon>
        <taxon>Scolecida</taxon>
        <taxon>Capitellidae</taxon>
        <taxon>Capitella</taxon>
    </lineage>
</organism>
<feature type="transmembrane region" description="Helical" evidence="1">
    <location>
        <begin position="20"/>
        <end position="39"/>
    </location>
</feature>
<evidence type="ECO:0000256" key="1">
    <source>
        <dbReference type="SAM" id="Phobius"/>
    </source>
</evidence>
<keyword evidence="4" id="KW-1185">Reference proteome</keyword>
<reference evidence="2 4" key="2">
    <citation type="journal article" date="2013" name="Nature">
        <title>Insights into bilaterian evolution from three spiralian genomes.</title>
        <authorList>
            <person name="Simakov O."/>
            <person name="Marletaz F."/>
            <person name="Cho S.J."/>
            <person name="Edsinger-Gonzales E."/>
            <person name="Havlak P."/>
            <person name="Hellsten U."/>
            <person name="Kuo D.H."/>
            <person name="Larsson T."/>
            <person name="Lv J."/>
            <person name="Arendt D."/>
            <person name="Savage R."/>
            <person name="Osoegawa K."/>
            <person name="de Jong P."/>
            <person name="Grimwood J."/>
            <person name="Chapman J.A."/>
            <person name="Shapiro H."/>
            <person name="Aerts A."/>
            <person name="Otillar R.P."/>
            <person name="Terry A.Y."/>
            <person name="Boore J.L."/>
            <person name="Grigoriev I.V."/>
            <person name="Lindberg D.R."/>
            <person name="Seaver E.C."/>
            <person name="Weisblat D.A."/>
            <person name="Putnam N.H."/>
            <person name="Rokhsar D.S."/>
        </authorList>
    </citation>
    <scope>NUCLEOTIDE SEQUENCE</scope>
    <source>
        <strain evidence="2 4">I ESC-2004</strain>
    </source>
</reference>
<dbReference type="EnsemblMetazoa" id="CapteT190044">
    <property type="protein sequence ID" value="CapteP190044"/>
    <property type="gene ID" value="CapteG190044"/>
</dbReference>
<protein>
    <submittedName>
        <fullName evidence="2 3">Uncharacterized protein</fullName>
    </submittedName>
</protein>
<keyword evidence="1" id="KW-0472">Membrane</keyword>
<evidence type="ECO:0000313" key="4">
    <source>
        <dbReference type="Proteomes" id="UP000014760"/>
    </source>
</evidence>
<name>R7ULK7_CAPTE</name>
<dbReference type="AlphaFoldDB" id="R7ULK7"/>
<keyword evidence="1" id="KW-0812">Transmembrane</keyword>
<reference evidence="3" key="3">
    <citation type="submission" date="2015-06" db="UniProtKB">
        <authorList>
            <consortium name="EnsemblMetazoa"/>
        </authorList>
    </citation>
    <scope>IDENTIFICATION</scope>
</reference>
<dbReference type="EMBL" id="AMQN01023824">
    <property type="status" value="NOT_ANNOTATED_CDS"/>
    <property type="molecule type" value="Genomic_DNA"/>
</dbReference>
<accession>R7ULK7</accession>
<evidence type="ECO:0000313" key="2">
    <source>
        <dbReference type="EMBL" id="ELU04822.1"/>
    </source>
</evidence>
<dbReference type="EMBL" id="KB302070">
    <property type="protein sequence ID" value="ELU04822.1"/>
    <property type="molecule type" value="Genomic_DNA"/>
</dbReference>
<gene>
    <name evidence="2" type="ORF">CAPTEDRAFT_190044</name>
</gene>
<keyword evidence="1" id="KW-1133">Transmembrane helix</keyword>
<reference evidence="4" key="1">
    <citation type="submission" date="2012-12" db="EMBL/GenBank/DDBJ databases">
        <authorList>
            <person name="Hellsten U."/>
            <person name="Grimwood J."/>
            <person name="Chapman J.A."/>
            <person name="Shapiro H."/>
            <person name="Aerts A."/>
            <person name="Otillar R.P."/>
            <person name="Terry A.Y."/>
            <person name="Boore J.L."/>
            <person name="Simakov O."/>
            <person name="Marletaz F."/>
            <person name="Cho S.-J."/>
            <person name="Edsinger-Gonzales E."/>
            <person name="Havlak P."/>
            <person name="Kuo D.-H."/>
            <person name="Larsson T."/>
            <person name="Lv J."/>
            <person name="Arendt D."/>
            <person name="Savage R."/>
            <person name="Osoegawa K."/>
            <person name="de Jong P."/>
            <person name="Lindberg D.R."/>
            <person name="Seaver E.C."/>
            <person name="Weisblat D.A."/>
            <person name="Putnam N.H."/>
            <person name="Grigoriev I.V."/>
            <person name="Rokhsar D.S."/>
        </authorList>
    </citation>
    <scope>NUCLEOTIDE SEQUENCE</scope>
    <source>
        <strain evidence="4">I ESC-2004</strain>
    </source>
</reference>
<evidence type="ECO:0000313" key="3">
    <source>
        <dbReference type="EnsemblMetazoa" id="CapteP190044"/>
    </source>
</evidence>
<sequence>MQDVFRELSMSGMGKKFPSVQYHLAIIAVFSVALLVYNWDMLTQAQGLFKLDSTLTRTTVRGVQFPTGEQLILAAEETLFNDSNKKFETVLRGWQERQAKENVSASEARKIRRTLSELKHPNSLVKEVRKDLARAERLTGRMGRNQAERTES</sequence>
<dbReference type="Proteomes" id="UP000014760">
    <property type="component" value="Unassembled WGS sequence"/>
</dbReference>
<proteinExistence type="predicted"/>
<dbReference type="HOGENOM" id="CLU_1724056_0_0_1"/>